<evidence type="ECO:0000256" key="1">
    <source>
        <dbReference type="ARBA" id="ARBA00004651"/>
    </source>
</evidence>
<comment type="similarity">
    <text evidence="2 10">Belongs to the MscL family.</text>
</comment>
<dbReference type="SUPFAM" id="SSF81330">
    <property type="entry name" value="Gated mechanosensitive channel"/>
    <property type="match status" value="1"/>
</dbReference>
<evidence type="ECO:0000313" key="12">
    <source>
        <dbReference type="EMBL" id="GAA4539906.1"/>
    </source>
</evidence>
<comment type="subcellular location">
    <subcellularLocation>
        <location evidence="1 10">Cell membrane</location>
        <topology evidence="1 10">Multi-pass membrane protein</topology>
    </subcellularLocation>
</comment>
<dbReference type="PRINTS" id="PR01264">
    <property type="entry name" value="MECHCHANNEL"/>
</dbReference>
<name>A0ABP8RJD0_9MYCO</name>
<dbReference type="Proteomes" id="UP001501417">
    <property type="component" value="Unassembled WGS sequence"/>
</dbReference>
<dbReference type="EMBL" id="BAABGF010000030">
    <property type="protein sequence ID" value="GAA4539906.1"/>
    <property type="molecule type" value="Genomic_DNA"/>
</dbReference>
<evidence type="ECO:0000256" key="9">
    <source>
        <dbReference type="ARBA" id="ARBA00023303"/>
    </source>
</evidence>
<keyword evidence="4 10" id="KW-1003">Cell membrane</keyword>
<keyword evidence="6 10" id="KW-1133">Transmembrane helix</keyword>
<comment type="function">
    <text evidence="10">Channel that opens in response to stretch forces in the membrane lipid bilayer. May participate in the regulation of osmotic pressure changes within the cell.</text>
</comment>
<dbReference type="Pfam" id="PF01741">
    <property type="entry name" value="MscL"/>
    <property type="match status" value="1"/>
</dbReference>
<comment type="caution">
    <text evidence="12">The sequence shown here is derived from an EMBL/GenBank/DDBJ whole genome shotgun (WGS) entry which is preliminary data.</text>
</comment>
<dbReference type="RefSeq" id="WP_264045974.1">
    <property type="nucleotide sequence ID" value="NZ_BAABGF010000030.1"/>
</dbReference>
<dbReference type="InterPro" id="IPR001185">
    <property type="entry name" value="MS_channel"/>
</dbReference>
<dbReference type="Gene3D" id="1.20.5.220">
    <property type="match status" value="1"/>
</dbReference>
<evidence type="ECO:0000313" key="13">
    <source>
        <dbReference type="Proteomes" id="UP001501417"/>
    </source>
</evidence>
<dbReference type="PROSITE" id="PS01327">
    <property type="entry name" value="MSCL"/>
    <property type="match status" value="1"/>
</dbReference>
<evidence type="ECO:0000256" key="6">
    <source>
        <dbReference type="ARBA" id="ARBA00022989"/>
    </source>
</evidence>
<feature type="transmembrane region" description="Helical" evidence="10">
    <location>
        <begin position="12"/>
        <end position="32"/>
    </location>
</feature>
<dbReference type="PANTHER" id="PTHR30266:SF2">
    <property type="entry name" value="LARGE-CONDUCTANCE MECHANOSENSITIVE CHANNEL"/>
    <property type="match status" value="1"/>
</dbReference>
<evidence type="ECO:0000256" key="3">
    <source>
        <dbReference type="ARBA" id="ARBA00022448"/>
    </source>
</evidence>
<evidence type="ECO:0000256" key="8">
    <source>
        <dbReference type="ARBA" id="ARBA00023136"/>
    </source>
</evidence>
<keyword evidence="8 10" id="KW-0472">Membrane</keyword>
<organism evidence="12 13">
    <name type="scientific">Mycobacterium paraffinicum</name>
    <dbReference type="NCBI Taxonomy" id="53378"/>
    <lineage>
        <taxon>Bacteria</taxon>
        <taxon>Bacillati</taxon>
        <taxon>Actinomycetota</taxon>
        <taxon>Actinomycetes</taxon>
        <taxon>Mycobacteriales</taxon>
        <taxon>Mycobacteriaceae</taxon>
        <taxon>Mycobacterium</taxon>
    </lineage>
</organism>
<feature type="compositionally biased region" description="Basic and acidic residues" evidence="11">
    <location>
        <begin position="143"/>
        <end position="153"/>
    </location>
</feature>
<evidence type="ECO:0000256" key="4">
    <source>
        <dbReference type="ARBA" id="ARBA00022475"/>
    </source>
</evidence>
<keyword evidence="9 10" id="KW-0407">Ion channel</keyword>
<protein>
    <recommendedName>
        <fullName evidence="10">Large-conductance mechanosensitive channel</fullName>
    </recommendedName>
</protein>
<gene>
    <name evidence="10 12" type="primary">mscL</name>
    <name evidence="12" type="ORF">GCM10023161_19950</name>
</gene>
<evidence type="ECO:0000256" key="10">
    <source>
        <dbReference type="HAMAP-Rule" id="MF_00115"/>
    </source>
</evidence>
<keyword evidence="7 10" id="KW-0406">Ion transport</keyword>
<dbReference type="NCBIfam" id="TIGR00220">
    <property type="entry name" value="mscL"/>
    <property type="match status" value="1"/>
</dbReference>
<dbReference type="NCBIfam" id="NF001842">
    <property type="entry name" value="PRK00567.1-3"/>
    <property type="match status" value="1"/>
</dbReference>
<keyword evidence="3 10" id="KW-0813">Transport</keyword>
<dbReference type="InterPro" id="IPR037673">
    <property type="entry name" value="MSC/AndL"/>
</dbReference>
<comment type="subunit">
    <text evidence="10">Homopentamer.</text>
</comment>
<evidence type="ECO:0000256" key="11">
    <source>
        <dbReference type="SAM" id="MobiDB-lite"/>
    </source>
</evidence>
<dbReference type="InterPro" id="IPR036019">
    <property type="entry name" value="MscL_channel"/>
</dbReference>
<dbReference type="HAMAP" id="MF_00115">
    <property type="entry name" value="MscL"/>
    <property type="match status" value="1"/>
</dbReference>
<dbReference type="InterPro" id="IPR019823">
    <property type="entry name" value="Mechanosensitive_channel_CS"/>
</dbReference>
<dbReference type="PANTHER" id="PTHR30266">
    <property type="entry name" value="MECHANOSENSITIVE CHANNEL MSCL"/>
    <property type="match status" value="1"/>
</dbReference>
<evidence type="ECO:0000256" key="7">
    <source>
        <dbReference type="ARBA" id="ARBA00023065"/>
    </source>
</evidence>
<feature type="transmembrane region" description="Helical" evidence="10">
    <location>
        <begin position="71"/>
        <end position="92"/>
    </location>
</feature>
<reference evidence="13" key="1">
    <citation type="journal article" date="2019" name="Int. J. Syst. Evol. Microbiol.">
        <title>The Global Catalogue of Microorganisms (GCM) 10K type strain sequencing project: providing services to taxonomists for standard genome sequencing and annotation.</title>
        <authorList>
            <consortium name="The Broad Institute Genomics Platform"/>
            <consortium name="The Broad Institute Genome Sequencing Center for Infectious Disease"/>
            <person name="Wu L."/>
            <person name="Ma J."/>
        </authorList>
    </citation>
    <scope>NUCLEOTIDE SEQUENCE [LARGE SCALE GENOMIC DNA]</scope>
    <source>
        <strain evidence="13">JCM 17782</strain>
    </source>
</reference>
<dbReference type="Gene3D" id="1.10.1200.120">
    <property type="entry name" value="Large-conductance mechanosensitive channel, MscL, domain 1"/>
    <property type="match status" value="1"/>
</dbReference>
<accession>A0ABP8RJD0</accession>
<keyword evidence="13" id="KW-1185">Reference proteome</keyword>
<evidence type="ECO:0000256" key="2">
    <source>
        <dbReference type="ARBA" id="ARBA00007254"/>
    </source>
</evidence>
<evidence type="ECO:0000256" key="5">
    <source>
        <dbReference type="ARBA" id="ARBA00022692"/>
    </source>
</evidence>
<feature type="region of interest" description="Disordered" evidence="11">
    <location>
        <begin position="123"/>
        <end position="153"/>
    </location>
</feature>
<keyword evidence="5 10" id="KW-0812">Transmembrane</keyword>
<proteinExistence type="inferred from homology"/>
<sequence>MFKGFKEFLSRGNIVDLAVAVVIGTAFTALVTKFTDSIITPLINRIGVKQQSNVGALKISIGGGQTIDLNILLSAAINFVLIAAVVYFFVVLPYNTLRKRGEVEQADDAQVVLLTEIRDLLAQTNGDSSGKHGGTTTAPPPEHGPRADAESQT</sequence>